<evidence type="ECO:0000256" key="1">
    <source>
        <dbReference type="SAM" id="MobiDB-lite"/>
    </source>
</evidence>
<gene>
    <name evidence="3" type="ORF">N7Z68_09090</name>
</gene>
<organism evidence="3 4">
    <name type="scientific">Alkalihalobacterium chitinilyticum</name>
    <dbReference type="NCBI Taxonomy" id="2980103"/>
    <lineage>
        <taxon>Bacteria</taxon>
        <taxon>Bacillati</taxon>
        <taxon>Bacillota</taxon>
        <taxon>Bacilli</taxon>
        <taxon>Bacillales</taxon>
        <taxon>Bacillaceae</taxon>
        <taxon>Alkalihalobacterium</taxon>
    </lineage>
</organism>
<protein>
    <submittedName>
        <fullName evidence="3">Cell wall-binding repeat-containing protein</fullName>
    </submittedName>
</protein>
<name>A0ABT5VDL3_9BACI</name>
<keyword evidence="2" id="KW-0732">Signal</keyword>
<dbReference type="Proteomes" id="UP001148125">
    <property type="component" value="Unassembled WGS sequence"/>
</dbReference>
<proteinExistence type="predicted"/>
<feature type="compositionally biased region" description="Acidic residues" evidence="1">
    <location>
        <begin position="37"/>
        <end position="51"/>
    </location>
</feature>
<comment type="caution">
    <text evidence="3">The sequence shown here is derived from an EMBL/GenBank/DDBJ whole genome shotgun (WGS) entry which is preliminary data.</text>
</comment>
<keyword evidence="4" id="KW-1185">Reference proteome</keyword>
<feature type="compositionally biased region" description="Basic and acidic residues" evidence="1">
    <location>
        <begin position="52"/>
        <end position="64"/>
    </location>
</feature>
<evidence type="ECO:0000256" key="2">
    <source>
        <dbReference type="SAM" id="SignalP"/>
    </source>
</evidence>
<feature type="signal peptide" evidence="2">
    <location>
        <begin position="1"/>
        <end position="24"/>
    </location>
</feature>
<dbReference type="PROSITE" id="PS51257">
    <property type="entry name" value="PROKAR_LIPOPROTEIN"/>
    <property type="match status" value="1"/>
</dbReference>
<sequence length="436" mass="48121">MKKIKRTLSVVTIAALITVLGACANHDDHDQASPTPDETEVQEDVEMDEEQDHGHEHDETEHGGGPHSDTLTAPTHFNDKASENLVHFNTKNITRLPSDDPLELSIMTSQMIWPATHEENQPGTVILAPLESWQLSLASLNLVHHPNDGPLFYTENGVISDRVITEINRLQPKGNVAGTQVMVMGTVNDGELDKLVDYKVDQTTETEAAAFANEIDQIYAELTHGTPNGVIISSMDEEAMLHSIPAGSWISHMSEPVLYVTHSELPQETIEALERRNGNAEIYVLGSEEVISQEVITQLEEYGTVTTISGETPVELSIEFAKFKDRTTNFGWGVNQPGHGLMIASTASPELAILAAPFAHLGKHAPMVWLEKGEITDEWYDFLTLLKPMFDLEPTEGPYNHAYLLGTTDVVSYQTQGIIDEKLEIISAHGDHHAHH</sequence>
<accession>A0ABT5VDL3</accession>
<dbReference type="EMBL" id="JAOTPO010000005">
    <property type="protein sequence ID" value="MDE5413541.1"/>
    <property type="molecule type" value="Genomic_DNA"/>
</dbReference>
<reference evidence="3" key="1">
    <citation type="submission" date="2024-05" db="EMBL/GenBank/DDBJ databases">
        <title>Alkalihalobacillus sp. strain MEB203 novel alkaliphilic bacterium from Lonar Lake, India.</title>
        <authorList>
            <person name="Joshi A."/>
            <person name="Thite S."/>
            <person name="Mengade P."/>
        </authorList>
    </citation>
    <scope>NUCLEOTIDE SEQUENCE</scope>
    <source>
        <strain evidence="3">MEB 203</strain>
    </source>
</reference>
<evidence type="ECO:0000313" key="3">
    <source>
        <dbReference type="EMBL" id="MDE5413541.1"/>
    </source>
</evidence>
<feature type="chain" id="PRO_5047137718" evidence="2">
    <location>
        <begin position="25"/>
        <end position="436"/>
    </location>
</feature>
<feature type="region of interest" description="Disordered" evidence="1">
    <location>
        <begin position="26"/>
        <end position="76"/>
    </location>
</feature>
<evidence type="ECO:0000313" key="4">
    <source>
        <dbReference type="Proteomes" id="UP001148125"/>
    </source>
</evidence>
<dbReference type="RefSeq" id="WP_275118163.1">
    <property type="nucleotide sequence ID" value="NZ_JAOTPO010000005.1"/>
</dbReference>